<dbReference type="EMBL" id="VSWD01000013">
    <property type="protein sequence ID" value="KAK3084257.1"/>
    <property type="molecule type" value="Genomic_DNA"/>
</dbReference>
<reference evidence="1" key="1">
    <citation type="submission" date="2019-08" db="EMBL/GenBank/DDBJ databases">
        <title>The improved chromosome-level genome for the pearl oyster Pinctada fucata martensii using PacBio sequencing and Hi-C.</title>
        <authorList>
            <person name="Zheng Z."/>
        </authorList>
    </citation>
    <scope>NUCLEOTIDE SEQUENCE</scope>
    <source>
        <strain evidence="1">ZZ-2019</strain>
        <tissue evidence="1">Adductor muscle</tissue>
    </source>
</reference>
<organism evidence="1 2">
    <name type="scientific">Pinctada imbricata</name>
    <name type="common">Atlantic pearl-oyster</name>
    <name type="synonym">Pinctada martensii</name>
    <dbReference type="NCBI Taxonomy" id="66713"/>
    <lineage>
        <taxon>Eukaryota</taxon>
        <taxon>Metazoa</taxon>
        <taxon>Spiralia</taxon>
        <taxon>Lophotrochozoa</taxon>
        <taxon>Mollusca</taxon>
        <taxon>Bivalvia</taxon>
        <taxon>Autobranchia</taxon>
        <taxon>Pteriomorphia</taxon>
        <taxon>Pterioida</taxon>
        <taxon>Pterioidea</taxon>
        <taxon>Pteriidae</taxon>
        <taxon>Pinctada</taxon>
    </lineage>
</organism>
<evidence type="ECO:0000313" key="2">
    <source>
        <dbReference type="Proteomes" id="UP001186944"/>
    </source>
</evidence>
<keyword evidence="2" id="KW-1185">Reference proteome</keyword>
<accession>A0AA88XN88</accession>
<sequence>MSCIATWKQDNYIFSVLSDMNHAAPWCLRIQEPVDDLREAHIFLDTICDPGDSNGMFSTIDMLILDLNKITIPSMCADEFEGCSDERFCQTNYRPFCHRTCGICKDDVDLCTFPESMNGNWLIGNNEGKSDVMRVETYKIDVPGSGSFHCLAKNVSKNNRVMLLHVFKNGCYPRFACLEQRKYSKSTLLFRIGKRLNWPDFPFENTKDKTCRDDKFKILADTGTGSEYVDLPMTPAMDASEFSTMDCKLPDDFGFRTGFLYFRDNSSKCDVCFSYMPTNRNDLFDVTSVNYTDNCPKYPYSFYCGASFNFSDIETHAVITGTIEDRRQVPNFLCWAFVGKGDKRKLIVLNSSGCNKLTIQRVINGAEKPLAIFQIREKERNMCTLSWPIPSNPIRPTTRLPPIRTDEPTYRPINDAGRLNNIAPLNMAPSTVSLRTLGFAVIVSYFMTSLSQQR</sequence>
<proteinExistence type="predicted"/>
<dbReference type="Proteomes" id="UP001186944">
    <property type="component" value="Unassembled WGS sequence"/>
</dbReference>
<protein>
    <submittedName>
        <fullName evidence="1">Uncharacterized protein</fullName>
    </submittedName>
</protein>
<evidence type="ECO:0000313" key="1">
    <source>
        <dbReference type="EMBL" id="KAK3084257.1"/>
    </source>
</evidence>
<gene>
    <name evidence="1" type="ORF">FSP39_010718</name>
</gene>
<comment type="caution">
    <text evidence="1">The sequence shown here is derived from an EMBL/GenBank/DDBJ whole genome shotgun (WGS) entry which is preliminary data.</text>
</comment>
<dbReference type="AlphaFoldDB" id="A0AA88XN88"/>
<name>A0AA88XN88_PINIB</name>